<dbReference type="Proteomes" id="UP000260680">
    <property type="component" value="Unassembled WGS sequence"/>
</dbReference>
<dbReference type="RefSeq" id="WP_117416884.1">
    <property type="nucleotide sequence ID" value="NZ_QOHO01000028.1"/>
</dbReference>
<dbReference type="OrthoDB" id="9778383at2"/>
<reference evidence="4 5" key="1">
    <citation type="submission" date="2018-07" db="EMBL/GenBank/DDBJ databases">
        <title>New species, Clostridium PI-S10-A1B.</title>
        <authorList>
            <person name="Krishna G."/>
            <person name="Summeta K."/>
            <person name="Shikha S."/>
            <person name="Prabhu P.B."/>
            <person name="Suresh K."/>
        </authorList>
    </citation>
    <scope>NUCLEOTIDE SEQUENCE [LARGE SCALE GENOMIC DNA]</scope>
    <source>
        <strain evidence="4 5">PI-S10-A1B</strain>
    </source>
</reference>
<protein>
    <submittedName>
        <fullName evidence="4">AMP-dependent synthetase</fullName>
    </submittedName>
</protein>
<evidence type="ECO:0000313" key="5">
    <source>
        <dbReference type="Proteomes" id="UP000260680"/>
    </source>
</evidence>
<gene>
    <name evidence="4" type="ORF">DS742_10105</name>
</gene>
<evidence type="ECO:0000259" key="3">
    <source>
        <dbReference type="Pfam" id="PF00501"/>
    </source>
</evidence>
<dbReference type="EMBL" id="QOHO01000028">
    <property type="protein sequence ID" value="RFZ79085.1"/>
    <property type="molecule type" value="Genomic_DNA"/>
</dbReference>
<comment type="similarity">
    <text evidence="1">Belongs to the ATP-dependent AMP-binding enzyme family.</text>
</comment>
<evidence type="ECO:0000256" key="2">
    <source>
        <dbReference type="ARBA" id="ARBA00022598"/>
    </source>
</evidence>
<evidence type="ECO:0000313" key="4">
    <source>
        <dbReference type="EMBL" id="RFZ79085.1"/>
    </source>
</evidence>
<dbReference type="GO" id="GO:0006631">
    <property type="term" value="P:fatty acid metabolic process"/>
    <property type="evidence" value="ECO:0007669"/>
    <property type="project" value="TreeGrafter"/>
</dbReference>
<evidence type="ECO:0000256" key="1">
    <source>
        <dbReference type="ARBA" id="ARBA00006432"/>
    </source>
</evidence>
<dbReference type="InterPro" id="IPR020845">
    <property type="entry name" value="AMP-binding_CS"/>
</dbReference>
<feature type="domain" description="AMP-dependent synthetase/ligase" evidence="3">
    <location>
        <begin position="12"/>
        <end position="343"/>
    </location>
</feature>
<dbReference type="PANTHER" id="PTHR43201">
    <property type="entry name" value="ACYL-COA SYNTHETASE"/>
    <property type="match status" value="1"/>
</dbReference>
<comment type="caution">
    <text evidence="4">The sequence shown here is derived from an EMBL/GenBank/DDBJ whole genome shotgun (WGS) entry which is preliminary data.</text>
</comment>
<dbReference type="SUPFAM" id="SSF56801">
    <property type="entry name" value="Acetyl-CoA synthetase-like"/>
    <property type="match status" value="1"/>
</dbReference>
<dbReference type="InterPro" id="IPR042099">
    <property type="entry name" value="ANL_N_sf"/>
</dbReference>
<dbReference type="PROSITE" id="PS00455">
    <property type="entry name" value="AMP_BINDING"/>
    <property type="match status" value="1"/>
</dbReference>
<sequence>MHLFDKEKIYGDRLLAVDDRDRNVTYDQLDSFSGELYRKVGGKKLIFILCENTIESLSGYLGCLKTGIVPLMLDSHIHPSLLNGLIREYHPAFLYIPKTCIEKIEDSEVIWQFGGYCLCERNEKMPPALYCELSLLLTTSGSTGSPKLVRQSSWNIDANGKSIACYLEIDANERPITTLPMNYTYGLSVFNSHVLMGCTLLLTTYGVLEPDFWGFARKKRATSLAGVPYTYQILKRIGFMDMDLPDLKTMTQAGGKMPPRLHKEFALYAKRTNRKLIVMYGQTEATARMGYLPADKTLEKCGSMGIAIPGGRFWLENEQGNEIIEPDIPGELVYQGKNVTLGYACCKDDLIKQDEWKGVLHTGDIASRDSEGYYYITGRKKRFIKVSGSRVNLDEVERLLKEQYEGIDFACVGTDDNLTIFMDQLILDGGEEIIEYLYQVTGIGNRTAAVKCVDQIPKNESGKTLYKELETTADNRIQSK</sequence>
<organism evidence="4 5">
    <name type="scientific">Lacrimispora amygdalina</name>
    <dbReference type="NCBI Taxonomy" id="253257"/>
    <lineage>
        <taxon>Bacteria</taxon>
        <taxon>Bacillati</taxon>
        <taxon>Bacillota</taxon>
        <taxon>Clostridia</taxon>
        <taxon>Lachnospirales</taxon>
        <taxon>Lachnospiraceae</taxon>
        <taxon>Lacrimispora</taxon>
    </lineage>
</organism>
<dbReference type="AlphaFoldDB" id="A0A3E2NDL8"/>
<dbReference type="InterPro" id="IPR000873">
    <property type="entry name" value="AMP-dep_synth/lig_dom"/>
</dbReference>
<proteinExistence type="inferred from homology"/>
<keyword evidence="2" id="KW-0436">Ligase</keyword>
<dbReference type="Pfam" id="PF00501">
    <property type="entry name" value="AMP-binding"/>
    <property type="match status" value="1"/>
</dbReference>
<accession>A0A3E2NDL8</accession>
<name>A0A3E2NDL8_9FIRM</name>
<dbReference type="PANTHER" id="PTHR43201:SF5">
    <property type="entry name" value="MEDIUM-CHAIN ACYL-COA LIGASE ACSF2, MITOCHONDRIAL"/>
    <property type="match status" value="1"/>
</dbReference>
<dbReference type="GO" id="GO:0031956">
    <property type="term" value="F:medium-chain fatty acid-CoA ligase activity"/>
    <property type="evidence" value="ECO:0007669"/>
    <property type="project" value="TreeGrafter"/>
</dbReference>
<dbReference type="Gene3D" id="3.40.50.12780">
    <property type="entry name" value="N-terminal domain of ligase-like"/>
    <property type="match status" value="1"/>
</dbReference>